<feature type="non-terminal residue" evidence="1">
    <location>
        <position position="122"/>
    </location>
</feature>
<sequence>YDLRLQSASAIVNLRAISSPLKTISISLWIRRKSAKSMIEIEIGGNNGLILNISSEIQLSYSSQKVTTGISVNLTNWNHIGLVIDAASNMHTYVGGKKRFSKVIVALNITTHKANIREHSGI</sequence>
<dbReference type="Pfam" id="PF13385">
    <property type="entry name" value="Laminin_G_3"/>
    <property type="match status" value="1"/>
</dbReference>
<dbReference type="EMBL" id="UYJE01000602">
    <property type="protein sequence ID" value="VDH94541.1"/>
    <property type="molecule type" value="Genomic_DNA"/>
</dbReference>
<comment type="caution">
    <text evidence="1">The sequence shown here is derived from an EMBL/GenBank/DDBJ whole genome shotgun (WGS) entry which is preliminary data.</text>
</comment>
<organism evidence="1 2">
    <name type="scientific">Mytilus galloprovincialis</name>
    <name type="common">Mediterranean mussel</name>
    <dbReference type="NCBI Taxonomy" id="29158"/>
    <lineage>
        <taxon>Eukaryota</taxon>
        <taxon>Metazoa</taxon>
        <taxon>Spiralia</taxon>
        <taxon>Lophotrochozoa</taxon>
        <taxon>Mollusca</taxon>
        <taxon>Bivalvia</taxon>
        <taxon>Autobranchia</taxon>
        <taxon>Pteriomorphia</taxon>
        <taxon>Mytilida</taxon>
        <taxon>Mytiloidea</taxon>
        <taxon>Mytilidae</taxon>
        <taxon>Mytilinae</taxon>
        <taxon>Mytilus</taxon>
    </lineage>
</organism>
<dbReference type="InterPro" id="IPR013320">
    <property type="entry name" value="ConA-like_dom_sf"/>
</dbReference>
<evidence type="ECO:0000313" key="1">
    <source>
        <dbReference type="EMBL" id="VDH94541.1"/>
    </source>
</evidence>
<reference evidence="1" key="1">
    <citation type="submission" date="2018-11" db="EMBL/GenBank/DDBJ databases">
        <authorList>
            <person name="Alioto T."/>
            <person name="Alioto T."/>
        </authorList>
    </citation>
    <scope>NUCLEOTIDE SEQUENCE</scope>
</reference>
<dbReference type="Proteomes" id="UP000596742">
    <property type="component" value="Unassembled WGS sequence"/>
</dbReference>
<keyword evidence="2" id="KW-1185">Reference proteome</keyword>
<dbReference type="Gene3D" id="2.60.120.200">
    <property type="match status" value="1"/>
</dbReference>
<protein>
    <recommendedName>
        <fullName evidence="3">Laminin G domain-containing protein</fullName>
    </recommendedName>
</protein>
<gene>
    <name evidence="1" type="ORF">MGAL_10B077837</name>
</gene>
<name>A0A8B6BTC2_MYTGA</name>
<dbReference type="SUPFAM" id="SSF49899">
    <property type="entry name" value="Concanavalin A-like lectins/glucanases"/>
    <property type="match status" value="1"/>
</dbReference>
<proteinExistence type="predicted"/>
<evidence type="ECO:0000313" key="2">
    <source>
        <dbReference type="Proteomes" id="UP000596742"/>
    </source>
</evidence>
<dbReference type="AlphaFoldDB" id="A0A8B6BTC2"/>
<evidence type="ECO:0008006" key="3">
    <source>
        <dbReference type="Google" id="ProtNLM"/>
    </source>
</evidence>
<accession>A0A8B6BTC2</accession>